<evidence type="ECO:0000313" key="2">
    <source>
        <dbReference type="Proteomes" id="UP001472677"/>
    </source>
</evidence>
<keyword evidence="2" id="KW-1185">Reference proteome</keyword>
<reference evidence="1 2" key="1">
    <citation type="journal article" date="2024" name="G3 (Bethesda)">
        <title>Genome assembly of Hibiscus sabdariffa L. provides insights into metabolisms of medicinal natural products.</title>
        <authorList>
            <person name="Kim T."/>
        </authorList>
    </citation>
    <scope>NUCLEOTIDE SEQUENCE [LARGE SCALE GENOMIC DNA]</scope>
    <source>
        <strain evidence="1">TK-2024</strain>
        <tissue evidence="1">Old leaves</tissue>
    </source>
</reference>
<gene>
    <name evidence="1" type="ORF">V6N12_041118</name>
</gene>
<organism evidence="1 2">
    <name type="scientific">Hibiscus sabdariffa</name>
    <name type="common">roselle</name>
    <dbReference type="NCBI Taxonomy" id="183260"/>
    <lineage>
        <taxon>Eukaryota</taxon>
        <taxon>Viridiplantae</taxon>
        <taxon>Streptophyta</taxon>
        <taxon>Embryophyta</taxon>
        <taxon>Tracheophyta</taxon>
        <taxon>Spermatophyta</taxon>
        <taxon>Magnoliopsida</taxon>
        <taxon>eudicotyledons</taxon>
        <taxon>Gunneridae</taxon>
        <taxon>Pentapetalae</taxon>
        <taxon>rosids</taxon>
        <taxon>malvids</taxon>
        <taxon>Malvales</taxon>
        <taxon>Malvaceae</taxon>
        <taxon>Malvoideae</taxon>
        <taxon>Hibiscus</taxon>
    </lineage>
</organism>
<dbReference type="EMBL" id="JBBPBM010000020">
    <property type="protein sequence ID" value="KAK8552527.1"/>
    <property type="molecule type" value="Genomic_DNA"/>
</dbReference>
<proteinExistence type="predicted"/>
<evidence type="ECO:0000313" key="1">
    <source>
        <dbReference type="EMBL" id="KAK8552527.1"/>
    </source>
</evidence>
<accession>A0ABR2E5N8</accession>
<sequence>MGSWHEDARVFLCIGAWFQDSWSAQFIDLRQQDCYFLLSEVKAKASWSLPSSVESDFPFDSGLDWLRAIHRSIRAPVQASPFSGPMVNHPDLGSSRIPQLLPLRWKESTASVLCVRISLEAIVLPTVLSDS</sequence>
<name>A0ABR2E5N8_9ROSI</name>
<dbReference type="Proteomes" id="UP001472677">
    <property type="component" value="Unassembled WGS sequence"/>
</dbReference>
<protein>
    <submittedName>
        <fullName evidence="1">Uncharacterized protein</fullName>
    </submittedName>
</protein>
<comment type="caution">
    <text evidence="1">The sequence shown here is derived from an EMBL/GenBank/DDBJ whole genome shotgun (WGS) entry which is preliminary data.</text>
</comment>